<keyword evidence="2" id="KW-0472">Membrane</keyword>
<feature type="region of interest" description="Disordered" evidence="1">
    <location>
        <begin position="57"/>
        <end position="101"/>
    </location>
</feature>
<evidence type="ECO:0000256" key="1">
    <source>
        <dbReference type="SAM" id="MobiDB-lite"/>
    </source>
</evidence>
<sequence>MDSDTSERSGGGETSSGGALLYGNFQIMIIALLAPELIIPLALRHWFSAKKIAEKYKIDEEEEDEKDEGQVDDQFTSDQTHLLANSESQLPGSSEDHAPEPSESCLLEYLIAPAISRITSATATSYQSQSLLYK</sequence>
<organism evidence="3 4">
    <name type="scientific">Moniliophthora roreri</name>
    <name type="common">Frosty pod rot fungus</name>
    <name type="synonym">Monilia roreri</name>
    <dbReference type="NCBI Taxonomy" id="221103"/>
    <lineage>
        <taxon>Eukaryota</taxon>
        <taxon>Fungi</taxon>
        <taxon>Dikarya</taxon>
        <taxon>Basidiomycota</taxon>
        <taxon>Agaricomycotina</taxon>
        <taxon>Agaricomycetes</taxon>
        <taxon>Agaricomycetidae</taxon>
        <taxon>Agaricales</taxon>
        <taxon>Marasmiineae</taxon>
        <taxon>Marasmiaceae</taxon>
        <taxon>Moniliophthora</taxon>
    </lineage>
</organism>
<reference evidence="3 4" key="1">
    <citation type="submission" date="2015-12" db="EMBL/GenBank/DDBJ databases">
        <title>Draft genome sequence of Moniliophthora roreri, the causal agent of frosty pod rot of cacao.</title>
        <authorList>
            <person name="Aime M.C."/>
            <person name="Diaz-Valderrama J.R."/>
            <person name="Kijpornyongpan T."/>
            <person name="Phillips-Mora W."/>
        </authorList>
    </citation>
    <scope>NUCLEOTIDE SEQUENCE [LARGE SCALE GENOMIC DNA]</scope>
    <source>
        <strain evidence="3 4">MCA 2952</strain>
    </source>
</reference>
<dbReference type="EMBL" id="LATX01000923">
    <property type="protein sequence ID" value="KTB44449.1"/>
    <property type="molecule type" value="Genomic_DNA"/>
</dbReference>
<feature type="transmembrane region" description="Helical" evidence="2">
    <location>
        <begin position="20"/>
        <end position="43"/>
    </location>
</feature>
<evidence type="ECO:0000313" key="3">
    <source>
        <dbReference type="EMBL" id="KTB44449.1"/>
    </source>
</evidence>
<accession>A0A0W0G7E4</accession>
<keyword evidence="2" id="KW-0812">Transmembrane</keyword>
<feature type="compositionally biased region" description="Polar residues" evidence="1">
    <location>
        <begin position="73"/>
        <end position="92"/>
    </location>
</feature>
<feature type="compositionally biased region" description="Acidic residues" evidence="1">
    <location>
        <begin position="59"/>
        <end position="71"/>
    </location>
</feature>
<proteinExistence type="predicted"/>
<dbReference type="AlphaFoldDB" id="A0A0W0G7E4"/>
<gene>
    <name evidence="3" type="ORF">WG66_2964</name>
</gene>
<name>A0A0W0G7E4_MONRR</name>
<protein>
    <submittedName>
        <fullName evidence="3">Uncharacterized protein</fullName>
    </submittedName>
</protein>
<dbReference type="Proteomes" id="UP000054988">
    <property type="component" value="Unassembled WGS sequence"/>
</dbReference>
<comment type="caution">
    <text evidence="3">The sequence shown here is derived from an EMBL/GenBank/DDBJ whole genome shotgun (WGS) entry which is preliminary data.</text>
</comment>
<evidence type="ECO:0000256" key="2">
    <source>
        <dbReference type="SAM" id="Phobius"/>
    </source>
</evidence>
<evidence type="ECO:0000313" key="4">
    <source>
        <dbReference type="Proteomes" id="UP000054988"/>
    </source>
</evidence>
<keyword evidence="2" id="KW-1133">Transmembrane helix</keyword>